<dbReference type="GeneID" id="90074507"/>
<evidence type="ECO:0000256" key="1">
    <source>
        <dbReference type="SAM" id="MobiDB-lite"/>
    </source>
</evidence>
<reference evidence="2 3" key="1">
    <citation type="journal article" date="2023" name="Elife">
        <title>Identification of key yeast species and microbe-microbe interactions impacting larval growth of Drosophila in the wild.</title>
        <authorList>
            <person name="Mure A."/>
            <person name="Sugiura Y."/>
            <person name="Maeda R."/>
            <person name="Honda K."/>
            <person name="Sakurai N."/>
            <person name="Takahashi Y."/>
            <person name="Watada M."/>
            <person name="Katoh T."/>
            <person name="Gotoh A."/>
            <person name="Gotoh Y."/>
            <person name="Taniguchi I."/>
            <person name="Nakamura K."/>
            <person name="Hayashi T."/>
            <person name="Katayama T."/>
            <person name="Uemura T."/>
            <person name="Hattori Y."/>
        </authorList>
    </citation>
    <scope>NUCLEOTIDE SEQUENCE [LARGE SCALE GENOMIC DNA]</scope>
    <source>
        <strain evidence="2 3">SC-9</strain>
    </source>
</reference>
<organism evidence="2 3">
    <name type="scientific">Saccharomycopsis crataegensis</name>
    <dbReference type="NCBI Taxonomy" id="43959"/>
    <lineage>
        <taxon>Eukaryota</taxon>
        <taxon>Fungi</taxon>
        <taxon>Dikarya</taxon>
        <taxon>Ascomycota</taxon>
        <taxon>Saccharomycotina</taxon>
        <taxon>Saccharomycetes</taxon>
        <taxon>Saccharomycopsidaceae</taxon>
        <taxon>Saccharomycopsis</taxon>
    </lineage>
</organism>
<feature type="region of interest" description="Disordered" evidence="1">
    <location>
        <begin position="299"/>
        <end position="330"/>
    </location>
</feature>
<keyword evidence="3" id="KW-1185">Reference proteome</keyword>
<proteinExistence type="predicted"/>
<dbReference type="AlphaFoldDB" id="A0AAV5QPU0"/>
<dbReference type="EMBL" id="BTFZ01000011">
    <property type="protein sequence ID" value="GMM36532.1"/>
    <property type="molecule type" value="Genomic_DNA"/>
</dbReference>
<evidence type="ECO:0000313" key="2">
    <source>
        <dbReference type="EMBL" id="GMM36532.1"/>
    </source>
</evidence>
<feature type="compositionally biased region" description="Polar residues" evidence="1">
    <location>
        <begin position="299"/>
        <end position="324"/>
    </location>
</feature>
<evidence type="ECO:0000313" key="3">
    <source>
        <dbReference type="Proteomes" id="UP001360560"/>
    </source>
</evidence>
<sequence>MSIEESSFDLDNTQYSPINSDVSISSVELGRGGIHHDSDFSITNTSFIREKRQQFFDNKKPSTNRWKSVLFDDNTVSRENKPSNNKFLDLTDTTNLENAILKKKNRYKPYSKLPTNDPKRNKPRHQAMVPDNEASQNMKSLLANCEKLSETKRQVVEDLKVSNMLRYKLGEKVRKYKDLSDKQRVEIEALKLKNQLFEDVLNVLISRTNQSSTIVNSNDTKSVNNDNQSKLQELCQLLKRVEALSLSSGYSSQPSIVPENAINKSFPPNIDGHNEIKQTVIASKDEIISKLDQFASRPLPTSNFPTSGSVPSEQFMSANRSSNPPEGASNVVKETLAKYRRRNEVLNQLEDLDDDKNLQFLSDMIKGIKSRTNIRDNDGLLTSIGNIPAKHKRVQLNHDNGPLSHDPCQKPESCCKYCDDNDGDEDGENDNSILWD</sequence>
<accession>A0AAV5QPU0</accession>
<protein>
    <submittedName>
        <fullName evidence="2">Uncharacterized protein</fullName>
    </submittedName>
</protein>
<dbReference type="RefSeq" id="XP_064853528.1">
    <property type="nucleotide sequence ID" value="XM_064997456.1"/>
</dbReference>
<dbReference type="Proteomes" id="UP001360560">
    <property type="component" value="Unassembled WGS sequence"/>
</dbReference>
<comment type="caution">
    <text evidence="2">The sequence shown here is derived from an EMBL/GenBank/DDBJ whole genome shotgun (WGS) entry which is preliminary data.</text>
</comment>
<gene>
    <name evidence="2" type="ORF">DASC09_038570</name>
</gene>
<name>A0AAV5QPU0_9ASCO</name>